<evidence type="ECO:0000256" key="6">
    <source>
        <dbReference type="PROSITE-ProRule" id="PRU00042"/>
    </source>
</evidence>
<comment type="caution">
    <text evidence="9">The sequence shown here is derived from an EMBL/GenBank/DDBJ whole genome shotgun (WGS) entry which is preliminary data.</text>
</comment>
<keyword evidence="7" id="KW-0812">Transmembrane</keyword>
<sequence>MLLKIPYLTFKKRFFCFCSFFLRYFFSAYFLCRKVFFFFPFKKTGRRKELLGQISRKMHYCRFCDYSTFKTTHLKNHEAIHLGYKPFKCEMCSKSFVQKMQLQRHLLTHYKLS</sequence>
<dbReference type="EMBL" id="CAXIEN010000034">
    <property type="protein sequence ID" value="CAL1268520.1"/>
    <property type="molecule type" value="Genomic_DNA"/>
</dbReference>
<name>A0AAV1ZA83_9ARAC</name>
<dbReference type="GO" id="GO:0000978">
    <property type="term" value="F:RNA polymerase II cis-regulatory region sequence-specific DNA binding"/>
    <property type="evidence" value="ECO:0007669"/>
    <property type="project" value="TreeGrafter"/>
</dbReference>
<evidence type="ECO:0000313" key="10">
    <source>
        <dbReference type="Proteomes" id="UP001497382"/>
    </source>
</evidence>
<evidence type="ECO:0000259" key="8">
    <source>
        <dbReference type="PROSITE" id="PS50157"/>
    </source>
</evidence>
<dbReference type="InterPro" id="IPR013087">
    <property type="entry name" value="Znf_C2H2_type"/>
</dbReference>
<proteinExistence type="predicted"/>
<dbReference type="Gene3D" id="3.30.160.60">
    <property type="entry name" value="Classic Zinc Finger"/>
    <property type="match status" value="1"/>
</dbReference>
<feature type="transmembrane region" description="Helical" evidence="7">
    <location>
        <begin position="20"/>
        <end position="41"/>
    </location>
</feature>
<protein>
    <recommendedName>
        <fullName evidence="8">C2H2-type domain-containing protein</fullName>
    </recommendedName>
</protein>
<keyword evidence="7" id="KW-0472">Membrane</keyword>
<gene>
    <name evidence="9" type="ORF">LARSCL_LOCUS4210</name>
</gene>
<dbReference type="InterPro" id="IPR036236">
    <property type="entry name" value="Znf_C2H2_sf"/>
</dbReference>
<keyword evidence="1" id="KW-0479">Metal-binding</keyword>
<accession>A0AAV1ZA83</accession>
<dbReference type="FunFam" id="3.30.160.60:FF:002343">
    <property type="entry name" value="Zinc finger protein 33A"/>
    <property type="match status" value="1"/>
</dbReference>
<keyword evidence="10" id="KW-1185">Reference proteome</keyword>
<evidence type="ECO:0000256" key="5">
    <source>
        <dbReference type="ARBA" id="ARBA00023242"/>
    </source>
</evidence>
<dbReference type="Pfam" id="PF00096">
    <property type="entry name" value="zf-C2H2"/>
    <property type="match status" value="1"/>
</dbReference>
<keyword evidence="7" id="KW-1133">Transmembrane helix</keyword>
<evidence type="ECO:0000313" key="9">
    <source>
        <dbReference type="EMBL" id="CAL1268520.1"/>
    </source>
</evidence>
<dbReference type="SUPFAM" id="SSF57667">
    <property type="entry name" value="beta-beta-alpha zinc fingers"/>
    <property type="match status" value="1"/>
</dbReference>
<dbReference type="PROSITE" id="PS00028">
    <property type="entry name" value="ZINC_FINGER_C2H2_1"/>
    <property type="match status" value="1"/>
</dbReference>
<evidence type="ECO:0000256" key="3">
    <source>
        <dbReference type="ARBA" id="ARBA00022771"/>
    </source>
</evidence>
<dbReference type="Proteomes" id="UP001497382">
    <property type="component" value="Unassembled WGS sequence"/>
</dbReference>
<keyword evidence="5" id="KW-0539">Nucleus</keyword>
<dbReference type="PANTHER" id="PTHR23235:SF142">
    <property type="entry name" value="ZINC FINGER PROTEIN 384"/>
    <property type="match status" value="1"/>
</dbReference>
<dbReference type="PROSITE" id="PS50157">
    <property type="entry name" value="ZINC_FINGER_C2H2_2"/>
    <property type="match status" value="2"/>
</dbReference>
<evidence type="ECO:0000256" key="2">
    <source>
        <dbReference type="ARBA" id="ARBA00022737"/>
    </source>
</evidence>
<organism evidence="9 10">
    <name type="scientific">Larinioides sclopetarius</name>
    <dbReference type="NCBI Taxonomy" id="280406"/>
    <lineage>
        <taxon>Eukaryota</taxon>
        <taxon>Metazoa</taxon>
        <taxon>Ecdysozoa</taxon>
        <taxon>Arthropoda</taxon>
        <taxon>Chelicerata</taxon>
        <taxon>Arachnida</taxon>
        <taxon>Araneae</taxon>
        <taxon>Araneomorphae</taxon>
        <taxon>Entelegynae</taxon>
        <taxon>Araneoidea</taxon>
        <taxon>Araneidae</taxon>
        <taxon>Larinioides</taxon>
    </lineage>
</organism>
<dbReference type="SMART" id="SM00355">
    <property type="entry name" value="ZnF_C2H2"/>
    <property type="match status" value="2"/>
</dbReference>
<evidence type="ECO:0000256" key="1">
    <source>
        <dbReference type="ARBA" id="ARBA00022723"/>
    </source>
</evidence>
<dbReference type="AlphaFoldDB" id="A0AAV1ZA83"/>
<dbReference type="GO" id="GO:0008270">
    <property type="term" value="F:zinc ion binding"/>
    <property type="evidence" value="ECO:0007669"/>
    <property type="project" value="UniProtKB-KW"/>
</dbReference>
<evidence type="ECO:0000256" key="7">
    <source>
        <dbReference type="SAM" id="Phobius"/>
    </source>
</evidence>
<feature type="domain" description="C2H2-type" evidence="8">
    <location>
        <begin position="87"/>
        <end position="113"/>
    </location>
</feature>
<keyword evidence="2" id="KW-0677">Repeat</keyword>
<keyword evidence="3 6" id="KW-0863">Zinc-finger</keyword>
<dbReference type="GO" id="GO:0000981">
    <property type="term" value="F:DNA-binding transcription factor activity, RNA polymerase II-specific"/>
    <property type="evidence" value="ECO:0007669"/>
    <property type="project" value="TreeGrafter"/>
</dbReference>
<dbReference type="PANTHER" id="PTHR23235">
    <property type="entry name" value="KRUEPPEL-LIKE TRANSCRIPTION FACTOR"/>
    <property type="match status" value="1"/>
</dbReference>
<keyword evidence="4" id="KW-0862">Zinc</keyword>
<reference evidence="9 10" key="1">
    <citation type="submission" date="2024-04" db="EMBL/GenBank/DDBJ databases">
        <authorList>
            <person name="Rising A."/>
            <person name="Reimegard J."/>
            <person name="Sonavane S."/>
            <person name="Akerstrom W."/>
            <person name="Nylinder S."/>
            <person name="Hedman E."/>
            <person name="Kallberg Y."/>
        </authorList>
    </citation>
    <scope>NUCLEOTIDE SEQUENCE [LARGE SCALE GENOMIC DNA]</scope>
</reference>
<feature type="domain" description="C2H2-type" evidence="8">
    <location>
        <begin position="59"/>
        <end position="86"/>
    </location>
</feature>
<evidence type="ECO:0000256" key="4">
    <source>
        <dbReference type="ARBA" id="ARBA00022833"/>
    </source>
</evidence>